<feature type="domain" description="UvrD-like helicase C-terminal" evidence="13">
    <location>
        <begin position="331"/>
        <end position="607"/>
    </location>
</feature>
<evidence type="ECO:0000256" key="7">
    <source>
        <dbReference type="ARBA" id="ARBA00034617"/>
    </source>
</evidence>
<dbReference type="GO" id="GO:0043138">
    <property type="term" value="F:3'-5' DNA helicase activity"/>
    <property type="evidence" value="ECO:0007669"/>
    <property type="project" value="UniProtKB-EC"/>
</dbReference>
<protein>
    <recommendedName>
        <fullName evidence="8">DNA 3'-5' helicase</fullName>
        <ecNumber evidence="8">5.6.2.4</ecNumber>
    </recommendedName>
</protein>
<feature type="compositionally biased region" description="Acidic residues" evidence="11">
    <location>
        <begin position="1"/>
        <end position="11"/>
    </location>
</feature>
<evidence type="ECO:0000256" key="6">
    <source>
        <dbReference type="ARBA" id="ARBA00023235"/>
    </source>
</evidence>
<evidence type="ECO:0000256" key="3">
    <source>
        <dbReference type="ARBA" id="ARBA00022801"/>
    </source>
</evidence>
<dbReference type="GO" id="GO:0005524">
    <property type="term" value="F:ATP binding"/>
    <property type="evidence" value="ECO:0007669"/>
    <property type="project" value="UniProtKB-UniRule"/>
</dbReference>
<evidence type="ECO:0000259" key="12">
    <source>
        <dbReference type="PROSITE" id="PS51198"/>
    </source>
</evidence>
<evidence type="ECO:0000256" key="9">
    <source>
        <dbReference type="ARBA" id="ARBA00048988"/>
    </source>
</evidence>
<feature type="domain" description="UvrD-like helicase ATP-binding" evidence="12">
    <location>
        <begin position="46"/>
        <end position="330"/>
    </location>
</feature>
<dbReference type="InterPro" id="IPR000212">
    <property type="entry name" value="DNA_helicase_UvrD/REP"/>
</dbReference>
<dbReference type="InterPro" id="IPR013986">
    <property type="entry name" value="DExx_box_DNA_helicase_dom_sf"/>
</dbReference>
<dbReference type="Gene3D" id="3.40.50.300">
    <property type="entry name" value="P-loop containing nucleotide triphosphate hydrolases"/>
    <property type="match status" value="2"/>
</dbReference>
<dbReference type="Proteomes" id="UP000244896">
    <property type="component" value="Chromosome"/>
</dbReference>
<evidence type="ECO:0000256" key="10">
    <source>
        <dbReference type="PROSITE-ProRule" id="PRU00560"/>
    </source>
</evidence>
<dbReference type="EMBL" id="CP023004">
    <property type="protein sequence ID" value="AWI08893.1"/>
    <property type="molecule type" value="Genomic_DNA"/>
</dbReference>
<dbReference type="CDD" id="cd17932">
    <property type="entry name" value="DEXQc_UvrD"/>
    <property type="match status" value="1"/>
</dbReference>
<keyword evidence="6" id="KW-0413">Isomerase</keyword>
<dbReference type="PANTHER" id="PTHR11070:SF3">
    <property type="entry name" value="DNA 3'-5' HELICASE"/>
    <property type="match status" value="1"/>
</dbReference>
<gene>
    <name evidence="14" type="ORF">CKA38_06180</name>
</gene>
<dbReference type="Pfam" id="PF00580">
    <property type="entry name" value="UvrD-helicase"/>
    <property type="match status" value="1"/>
</dbReference>
<dbReference type="InterPro" id="IPR014017">
    <property type="entry name" value="DNA_helicase_UvrD-like_C"/>
</dbReference>
<dbReference type="GO" id="GO:0000725">
    <property type="term" value="P:recombinational repair"/>
    <property type="evidence" value="ECO:0007669"/>
    <property type="project" value="TreeGrafter"/>
</dbReference>
<dbReference type="InterPro" id="IPR014016">
    <property type="entry name" value="UvrD-like_ATP-bd"/>
</dbReference>
<dbReference type="Pfam" id="PF13361">
    <property type="entry name" value="UvrD_C"/>
    <property type="match status" value="2"/>
</dbReference>
<evidence type="ECO:0000313" key="15">
    <source>
        <dbReference type="Proteomes" id="UP000244896"/>
    </source>
</evidence>
<dbReference type="Gene3D" id="1.10.10.160">
    <property type="match status" value="1"/>
</dbReference>
<name>A0A2U8E203_9BACT</name>
<dbReference type="GO" id="GO:0003677">
    <property type="term" value="F:DNA binding"/>
    <property type="evidence" value="ECO:0007669"/>
    <property type="project" value="InterPro"/>
</dbReference>
<evidence type="ECO:0000256" key="4">
    <source>
        <dbReference type="ARBA" id="ARBA00022806"/>
    </source>
</evidence>
<keyword evidence="3 10" id="KW-0378">Hydrolase</keyword>
<dbReference type="PROSITE" id="PS51198">
    <property type="entry name" value="UVRD_HELICASE_ATP_BIND"/>
    <property type="match status" value="1"/>
</dbReference>
<evidence type="ECO:0000313" key="14">
    <source>
        <dbReference type="EMBL" id="AWI08893.1"/>
    </source>
</evidence>
<dbReference type="EC" id="5.6.2.4" evidence="8"/>
<dbReference type="KEGG" id="elut:CKA38_06180"/>
<dbReference type="OrthoDB" id="9810135at2"/>
<evidence type="ECO:0000256" key="1">
    <source>
        <dbReference type="ARBA" id="ARBA00009922"/>
    </source>
</evidence>
<dbReference type="AlphaFoldDB" id="A0A2U8E203"/>
<dbReference type="RefSeq" id="WP_108824705.1">
    <property type="nucleotide sequence ID" value="NZ_CP023004.1"/>
</dbReference>
<dbReference type="PROSITE" id="PS51217">
    <property type="entry name" value="UVRD_HELICASE_CTER"/>
    <property type="match status" value="1"/>
</dbReference>
<accession>A0A2U8E203</accession>
<dbReference type="GO" id="GO:0005829">
    <property type="term" value="C:cytosol"/>
    <property type="evidence" value="ECO:0007669"/>
    <property type="project" value="TreeGrafter"/>
</dbReference>
<feature type="binding site" evidence="10">
    <location>
        <begin position="67"/>
        <end position="74"/>
    </location>
    <ligand>
        <name>ATP</name>
        <dbReference type="ChEBI" id="CHEBI:30616"/>
    </ligand>
</feature>
<evidence type="ECO:0000256" key="11">
    <source>
        <dbReference type="SAM" id="MobiDB-lite"/>
    </source>
</evidence>
<dbReference type="PANTHER" id="PTHR11070">
    <property type="entry name" value="UVRD / RECB / PCRA DNA HELICASE FAMILY MEMBER"/>
    <property type="match status" value="1"/>
</dbReference>
<evidence type="ECO:0000256" key="5">
    <source>
        <dbReference type="ARBA" id="ARBA00022840"/>
    </source>
</evidence>
<reference evidence="14 15" key="1">
    <citation type="journal article" date="2018" name="Syst. Appl. Microbiol.">
        <title>Ereboglobus luteus gen. nov. sp. nov. from cockroach guts, and new insights into the oxygen relationship of the genera Opitutus and Didymococcus (Verrucomicrobia: Opitutaceae).</title>
        <authorList>
            <person name="Tegtmeier D."/>
            <person name="Belitz A."/>
            <person name="Radek R."/>
            <person name="Heimerl T."/>
            <person name="Brune A."/>
        </authorList>
    </citation>
    <scope>NUCLEOTIDE SEQUENCE [LARGE SCALE GENOMIC DNA]</scope>
    <source>
        <strain evidence="14 15">Ho45</strain>
    </source>
</reference>
<organism evidence="14 15">
    <name type="scientific">Ereboglobus luteus</name>
    <dbReference type="NCBI Taxonomy" id="1796921"/>
    <lineage>
        <taxon>Bacteria</taxon>
        <taxon>Pseudomonadati</taxon>
        <taxon>Verrucomicrobiota</taxon>
        <taxon>Opitutia</taxon>
        <taxon>Opitutales</taxon>
        <taxon>Opitutaceae</taxon>
        <taxon>Ereboglobus</taxon>
    </lineage>
</organism>
<keyword evidence="15" id="KW-1185">Reference proteome</keyword>
<comment type="catalytic activity">
    <reaction evidence="7">
        <text>Couples ATP hydrolysis with the unwinding of duplex DNA by translocating in the 3'-5' direction.</text>
        <dbReference type="EC" id="5.6.2.4"/>
    </reaction>
</comment>
<dbReference type="CDD" id="cd18807">
    <property type="entry name" value="SF1_C_UvrD"/>
    <property type="match status" value="1"/>
</dbReference>
<dbReference type="GO" id="GO:0016887">
    <property type="term" value="F:ATP hydrolysis activity"/>
    <property type="evidence" value="ECO:0007669"/>
    <property type="project" value="RHEA"/>
</dbReference>
<keyword evidence="4 10" id="KW-0347">Helicase</keyword>
<dbReference type="Gene3D" id="1.10.486.10">
    <property type="entry name" value="PCRA, domain 4"/>
    <property type="match status" value="1"/>
</dbReference>
<dbReference type="InterPro" id="IPR027417">
    <property type="entry name" value="P-loop_NTPase"/>
</dbReference>
<evidence type="ECO:0000256" key="2">
    <source>
        <dbReference type="ARBA" id="ARBA00022741"/>
    </source>
</evidence>
<comment type="similarity">
    <text evidence="1">Belongs to the helicase family. UvrD subfamily.</text>
</comment>
<dbReference type="SUPFAM" id="SSF52540">
    <property type="entry name" value="P-loop containing nucleoside triphosphate hydrolases"/>
    <property type="match status" value="1"/>
</dbReference>
<sequence length="695" mass="78347">MDSPFDSEETDTPFSPPPQPAQPVRLSTSTFSAIPQSAVPAIDFRASLNDEQYAAVTAEPGPLLVLAGAGSGKTRTLTYRVAYLLSKGVRPGEILLLTFTNKAAKEMLHRVNDLTGVEPNRFWGGTFHSIGHRALRMFGEDIGLPKNFTILDADEAESLLKQTVDAESKGFFKDKTNPKPGPLFNVISLSRNTQLPIGDTIEKYFPQYKDIAYLIPPFAVAYEKKKREQNVCDYDDLLEYWLRLLQKSPSVTQYFSERFRHILVDEYQDTNTVQAQIVDCIATHHRVMAVGDDAQCIYSWRGADFENIATFMDRHPGTAIHRIETNYRSTPEILNFANRILDAQPHRRAELAKELRAARGHGMRPQVVQTMDDREQADFVIRRIRCLVDEDGVSPSEIAVLYRSHFVAMEMQLALSRAGMPYHITSGVKFFERQHIKDIVAFVRFVYNPADELAWQRIACLLPKVGEKSAQKIHAVAREHAALMRQDLIAVLETDDVKTKVPKGALDDWPSFCASLSEVAETMRAAPPAKAFDMAVNGWYGDYLRGAFADYIDRLEELKALVGFASRYETMQDLLAQIVLLNGETSDRQVDPDAEAIKLTTVHQAKGLEYDVVFVIGVADGYFPGRRAIEDGDVEEERRLFYVASTRAKNELYLCYPKVATRAGPGGMLLEPSRFLKEIDASLYDILKPPRRSYW</sequence>
<comment type="catalytic activity">
    <reaction evidence="9">
        <text>ATP + H2O = ADP + phosphate + H(+)</text>
        <dbReference type="Rhea" id="RHEA:13065"/>
        <dbReference type="ChEBI" id="CHEBI:15377"/>
        <dbReference type="ChEBI" id="CHEBI:15378"/>
        <dbReference type="ChEBI" id="CHEBI:30616"/>
        <dbReference type="ChEBI" id="CHEBI:43474"/>
        <dbReference type="ChEBI" id="CHEBI:456216"/>
        <dbReference type="EC" id="5.6.2.4"/>
    </reaction>
</comment>
<keyword evidence="2 10" id="KW-0547">Nucleotide-binding</keyword>
<proteinExistence type="inferred from homology"/>
<keyword evidence="5 10" id="KW-0067">ATP-binding</keyword>
<feature type="region of interest" description="Disordered" evidence="11">
    <location>
        <begin position="1"/>
        <end position="26"/>
    </location>
</feature>
<evidence type="ECO:0000256" key="8">
    <source>
        <dbReference type="ARBA" id="ARBA00034808"/>
    </source>
</evidence>
<evidence type="ECO:0000259" key="13">
    <source>
        <dbReference type="PROSITE" id="PS51217"/>
    </source>
</evidence>